<protein>
    <submittedName>
        <fullName evidence="1">Uncharacterized protein</fullName>
    </submittedName>
</protein>
<evidence type="ECO:0000313" key="1">
    <source>
        <dbReference type="EMBL" id="QPE03738.1"/>
    </source>
</evidence>
<reference evidence="1 2" key="1">
    <citation type="submission" date="2020-11" db="EMBL/GenBank/DDBJ databases">
        <title>Amino acid is mineralized and recycled by bacteria in oceanic microbiome.</title>
        <authorList>
            <person name="Zheng L.Y."/>
        </authorList>
    </citation>
    <scope>NUCLEOTIDE SEQUENCE [LARGE SCALE GENOMIC DNA]</scope>
    <source>
        <strain evidence="1 2">A32-1</strain>
    </source>
</reference>
<proteinExistence type="predicted"/>
<gene>
    <name evidence="1" type="ORF">IT882_10625</name>
</gene>
<name>A0A7S8MW34_9MICO</name>
<accession>A0A7S8MW34</accession>
<dbReference type="KEGG" id="msf:IT882_10625"/>
<dbReference type="Proteomes" id="UP000594480">
    <property type="component" value="Chromosome"/>
</dbReference>
<organism evidence="1 2">
    <name type="scientific">Microbacterium schleiferi</name>
    <dbReference type="NCBI Taxonomy" id="69362"/>
    <lineage>
        <taxon>Bacteria</taxon>
        <taxon>Bacillati</taxon>
        <taxon>Actinomycetota</taxon>
        <taxon>Actinomycetes</taxon>
        <taxon>Micrococcales</taxon>
        <taxon>Microbacteriaceae</taxon>
        <taxon>Microbacterium</taxon>
    </lineage>
</organism>
<dbReference type="AlphaFoldDB" id="A0A7S8MW34"/>
<dbReference type="EMBL" id="CP064760">
    <property type="protein sequence ID" value="QPE03738.1"/>
    <property type="molecule type" value="Genomic_DNA"/>
</dbReference>
<dbReference type="RefSeq" id="WP_195691830.1">
    <property type="nucleotide sequence ID" value="NZ_CP064760.1"/>
</dbReference>
<keyword evidence="2" id="KW-1185">Reference proteome</keyword>
<evidence type="ECO:0000313" key="2">
    <source>
        <dbReference type="Proteomes" id="UP000594480"/>
    </source>
</evidence>
<sequence length="84" mass="9337">MKRIDIVYGGELYSVGGREFEDVRQEVLDGMLSAPQWLRVNDGEGMRREAFLLLSPGVPIALVPVPEDEHELPGADELGTLDDR</sequence>